<name>Q86EA7_SCHJA</name>
<sequence>MKVRNAMNLTMLYINQMVPRTGRVKIDMNLCTTTQIYVHILEGVSLNQDLNSIILGQILVRFPLINEVVVMVFKALEVTIRTSPSLQQTLLTLKTLIIRPVIVQRP</sequence>
<dbReference type="AlphaFoldDB" id="Q86EA7"/>
<protein>
    <submittedName>
        <fullName evidence="1">Clone ZZD618 mRNA sequence</fullName>
    </submittedName>
</protein>
<dbReference type="EMBL" id="AY223313">
    <property type="protein sequence ID" value="AAP06350.1"/>
    <property type="molecule type" value="mRNA"/>
</dbReference>
<accession>Q86EA7</accession>
<proteinExistence type="evidence at transcript level"/>
<evidence type="ECO:0000313" key="1">
    <source>
        <dbReference type="EMBL" id="AAP06350.1"/>
    </source>
</evidence>
<reference evidence="1" key="1">
    <citation type="journal article" date="2003" name="Nat. Genet.">
        <title>Evolutionary and biomedical implications of a Schistosoma japonicum complementary DNA resource.</title>
        <authorList>
            <person name="Hu W."/>
            <person name="Yan Q."/>
            <person name="Shen D.K."/>
            <person name="Liu F."/>
            <person name="Zhu Z.D."/>
            <person name="Song H.D."/>
            <person name="Xu X.R."/>
            <person name="Wang Z.J."/>
            <person name="Rong Y.P."/>
            <person name="Zeng L.C."/>
            <person name="Wu J."/>
            <person name="Zhang X."/>
            <person name="Wang J.J."/>
            <person name="Xu X.N."/>
            <person name="Wang S.Y."/>
            <person name="Fu G."/>
            <person name="Zhang X.L."/>
            <person name="Wang Z.Q."/>
            <person name="Brindley P.J."/>
            <person name="McManus D.P."/>
            <person name="Xue C.L."/>
            <person name="Feng Z."/>
            <person name="Chen Z."/>
            <person name="Han Z.G."/>
        </authorList>
    </citation>
    <scope>NUCLEOTIDE SEQUENCE</scope>
</reference>
<organism evidence="1">
    <name type="scientific">Schistosoma japonicum</name>
    <name type="common">Blood fluke</name>
    <dbReference type="NCBI Taxonomy" id="6182"/>
    <lineage>
        <taxon>Eukaryota</taxon>
        <taxon>Metazoa</taxon>
        <taxon>Spiralia</taxon>
        <taxon>Lophotrochozoa</taxon>
        <taxon>Platyhelminthes</taxon>
        <taxon>Trematoda</taxon>
        <taxon>Digenea</taxon>
        <taxon>Strigeidida</taxon>
        <taxon>Schistosomatoidea</taxon>
        <taxon>Schistosomatidae</taxon>
        <taxon>Schistosoma</taxon>
    </lineage>
</organism>